<dbReference type="PROSITE" id="PS51007">
    <property type="entry name" value="CYTC"/>
    <property type="match status" value="1"/>
</dbReference>
<reference evidence="7 8" key="1">
    <citation type="submission" date="2017-05" db="EMBL/GenBank/DDBJ databases">
        <title>Full genome sequence of Pseudorhodoplanes sinuspersici.</title>
        <authorList>
            <person name="Dastgheib S.M.M."/>
            <person name="Shavandi M."/>
            <person name="Tirandaz H."/>
        </authorList>
    </citation>
    <scope>NUCLEOTIDE SEQUENCE [LARGE SCALE GENOMIC DNA]</scope>
    <source>
        <strain evidence="7 8">RIPI110</strain>
    </source>
</reference>
<feature type="compositionally biased region" description="Basic and acidic residues" evidence="5">
    <location>
        <begin position="9"/>
        <end position="20"/>
    </location>
</feature>
<dbReference type="Proteomes" id="UP000194137">
    <property type="component" value="Chromosome"/>
</dbReference>
<evidence type="ECO:0000313" key="7">
    <source>
        <dbReference type="EMBL" id="ARQ01723.1"/>
    </source>
</evidence>
<dbReference type="InterPro" id="IPR009056">
    <property type="entry name" value="Cyt_c-like_dom"/>
</dbReference>
<dbReference type="GO" id="GO:0046872">
    <property type="term" value="F:metal ion binding"/>
    <property type="evidence" value="ECO:0007669"/>
    <property type="project" value="UniProtKB-KW"/>
</dbReference>
<evidence type="ECO:0000256" key="4">
    <source>
        <dbReference type="PROSITE-ProRule" id="PRU00433"/>
    </source>
</evidence>
<dbReference type="OrthoDB" id="9779283at2"/>
<protein>
    <submittedName>
        <fullName evidence="7">Cytochrome C</fullName>
    </submittedName>
</protein>
<keyword evidence="3 4" id="KW-0408">Iron</keyword>
<evidence type="ECO:0000256" key="1">
    <source>
        <dbReference type="ARBA" id="ARBA00022617"/>
    </source>
</evidence>
<dbReference type="STRING" id="1235591.CAK95_23440"/>
<organism evidence="7 8">
    <name type="scientific">Pseudorhodoplanes sinuspersici</name>
    <dbReference type="NCBI Taxonomy" id="1235591"/>
    <lineage>
        <taxon>Bacteria</taxon>
        <taxon>Pseudomonadati</taxon>
        <taxon>Pseudomonadota</taxon>
        <taxon>Alphaproteobacteria</taxon>
        <taxon>Hyphomicrobiales</taxon>
        <taxon>Pseudorhodoplanes</taxon>
    </lineage>
</organism>
<dbReference type="SUPFAM" id="SSF46626">
    <property type="entry name" value="Cytochrome c"/>
    <property type="match status" value="1"/>
</dbReference>
<accession>A0A1W6ZWM3</accession>
<name>A0A1W6ZWM3_9HYPH</name>
<evidence type="ECO:0000313" key="8">
    <source>
        <dbReference type="Proteomes" id="UP000194137"/>
    </source>
</evidence>
<dbReference type="InterPro" id="IPR051459">
    <property type="entry name" value="Cytochrome_c-type_DH"/>
</dbReference>
<evidence type="ECO:0000259" key="6">
    <source>
        <dbReference type="PROSITE" id="PS51007"/>
    </source>
</evidence>
<dbReference type="GO" id="GO:0009055">
    <property type="term" value="F:electron transfer activity"/>
    <property type="evidence" value="ECO:0007669"/>
    <property type="project" value="InterPro"/>
</dbReference>
<dbReference type="AlphaFoldDB" id="A0A1W6ZWM3"/>
<dbReference type="PANTHER" id="PTHR35008">
    <property type="entry name" value="BLL4482 PROTEIN-RELATED"/>
    <property type="match status" value="1"/>
</dbReference>
<evidence type="ECO:0000256" key="3">
    <source>
        <dbReference type="ARBA" id="ARBA00023004"/>
    </source>
</evidence>
<keyword evidence="1 4" id="KW-0349">Heme</keyword>
<dbReference type="KEGG" id="psin:CAK95_23440"/>
<dbReference type="GO" id="GO:0020037">
    <property type="term" value="F:heme binding"/>
    <property type="evidence" value="ECO:0007669"/>
    <property type="project" value="InterPro"/>
</dbReference>
<keyword evidence="8" id="KW-1185">Reference proteome</keyword>
<keyword evidence="2 4" id="KW-0479">Metal-binding</keyword>
<evidence type="ECO:0000256" key="5">
    <source>
        <dbReference type="SAM" id="MobiDB-lite"/>
    </source>
</evidence>
<evidence type="ECO:0000256" key="2">
    <source>
        <dbReference type="ARBA" id="ARBA00022723"/>
    </source>
</evidence>
<dbReference type="PANTHER" id="PTHR35008:SF8">
    <property type="entry name" value="ALCOHOL DEHYDROGENASE CYTOCHROME C SUBUNIT"/>
    <property type="match status" value="1"/>
</dbReference>
<dbReference type="Pfam" id="PF13442">
    <property type="entry name" value="Cytochrome_CBB3"/>
    <property type="match status" value="1"/>
</dbReference>
<dbReference type="InterPro" id="IPR036909">
    <property type="entry name" value="Cyt_c-like_dom_sf"/>
</dbReference>
<dbReference type="Gene3D" id="1.10.760.10">
    <property type="entry name" value="Cytochrome c-like domain"/>
    <property type="match status" value="1"/>
</dbReference>
<feature type="domain" description="Cytochrome c" evidence="6">
    <location>
        <begin position="94"/>
        <end position="182"/>
    </location>
</feature>
<dbReference type="EMBL" id="CP021112">
    <property type="protein sequence ID" value="ARQ01723.1"/>
    <property type="molecule type" value="Genomic_DNA"/>
</dbReference>
<sequence>MTGSGGDPAKVERQGSRRRENERRLGLLAALLAASLAALPSGDIQAAPKKAEAAQTAPIAQAKLNIGRSATPEEISGWDIDIRPDGHGLPIGKGTVKEGEPLYVERCAACHGEFGESAGRWPILSGGNDSLASHDPIKSVGSYWPYASTLIDYIRRAMPFGAAQTLTNDELYAITAYVLFLNDVIKTEDFELSDKNFGTIKLPNESNFFDDDRETSEKAFWRKDPCMSNCAAGHATVTGRARVIDVTPEQSKGPKVE</sequence>
<feature type="region of interest" description="Disordered" evidence="5">
    <location>
        <begin position="1"/>
        <end position="20"/>
    </location>
</feature>
<gene>
    <name evidence="7" type="ORF">CAK95_23440</name>
</gene>
<proteinExistence type="predicted"/>